<feature type="region of interest" description="Disordered" evidence="3">
    <location>
        <begin position="323"/>
        <end position="441"/>
    </location>
</feature>
<dbReference type="InterPro" id="IPR000618">
    <property type="entry name" value="Insect_cuticle"/>
</dbReference>
<dbReference type="PROSITE" id="PS51155">
    <property type="entry name" value="CHIT_BIND_RR_2"/>
    <property type="match status" value="5"/>
</dbReference>
<dbReference type="InterPro" id="IPR050468">
    <property type="entry name" value="Cuticle_Struct_Prot"/>
</dbReference>
<evidence type="ECO:0000256" key="1">
    <source>
        <dbReference type="ARBA" id="ARBA00022460"/>
    </source>
</evidence>
<feature type="region of interest" description="Disordered" evidence="3">
    <location>
        <begin position="561"/>
        <end position="601"/>
    </location>
</feature>
<sequence>MVSWTNLVLLSAFAVSALSLPRPDESTYKIPQVGTGRRSQYYVLHKDGTYKYGYDTGEGAFESARSPTVGQVEGNFGYRDPEGNNVQLQYEAGVGGFQPKGAHIPAPHPDFALAHAQARARPPFVDPLADPNADASYGFDFAGEGQARSEQSDADGNVRGSYTYTDEQGRTRTYKYTAGRGTGFVVEGDDLPQSPADPVSTPAATRLSSAAAAARVPSPSLRTAATASTVSQTSVPSTSFRASAASRLPSRPFSASLGSPAGPVSFQRSGARSDASYSFSYDAGDHSRSESADADLNVDGQFSFVADDGVRRSVVYEAGSDTGFLASGNHLPQSPLGSPTTSSARTPTSYRSPSASRTPSSPAFSRIPGTPAFTSGSRLPAAPGRPTFTPSQTQYSSLTGRPFEPANTRSQLSPDGSYSFAYETSSHSRAESGDRDNNVEGKFDFIADDGQRRGIKYEAGSDTGFIAEGAHIPVGPEVPGAPSGQPTGRIVPVQEVPFIDPLADSKSDASYSFGFDSEQYSRSESADADGNVRGTYTVVDDDGTRRTYRFRAGEGIGFETEEVSVSRGAPPSRSPSPATFHTSESKGQAAPSTTSYTGKISPTLTPAFTRAASATFPSASFSPSSRTRSDATNFQLRQYDASENRGKYGYVLTFDN</sequence>
<evidence type="ECO:0000313" key="6">
    <source>
        <dbReference type="Proteomes" id="UP001445076"/>
    </source>
</evidence>
<dbReference type="AlphaFoldDB" id="A0AAW0YJV8"/>
<feature type="region of interest" description="Disordered" evidence="3">
    <location>
        <begin position="186"/>
        <end position="238"/>
    </location>
</feature>
<feature type="compositionally biased region" description="Basic and acidic residues" evidence="3">
    <location>
        <begin position="426"/>
        <end position="441"/>
    </location>
</feature>
<name>A0AAW0YJV8_CHEQU</name>
<dbReference type="GO" id="GO:0062129">
    <property type="term" value="C:chitin-based extracellular matrix"/>
    <property type="evidence" value="ECO:0007669"/>
    <property type="project" value="TreeGrafter"/>
</dbReference>
<feature type="region of interest" description="Disordered" evidence="3">
    <location>
        <begin position="145"/>
        <end position="166"/>
    </location>
</feature>
<dbReference type="GO" id="GO:0008010">
    <property type="term" value="F:structural constituent of chitin-based larval cuticle"/>
    <property type="evidence" value="ECO:0007669"/>
    <property type="project" value="TreeGrafter"/>
</dbReference>
<feature type="compositionally biased region" description="Low complexity" evidence="3">
    <location>
        <begin position="563"/>
        <end position="578"/>
    </location>
</feature>
<feature type="region of interest" description="Disordered" evidence="3">
    <location>
        <begin position="250"/>
        <end position="269"/>
    </location>
</feature>
<dbReference type="Proteomes" id="UP001445076">
    <property type="component" value="Unassembled WGS sequence"/>
</dbReference>
<feature type="compositionally biased region" description="Polar residues" evidence="3">
    <location>
        <begin position="579"/>
        <end position="601"/>
    </location>
</feature>
<feature type="signal peptide" evidence="4">
    <location>
        <begin position="1"/>
        <end position="19"/>
    </location>
</feature>
<dbReference type="Pfam" id="PF00379">
    <property type="entry name" value="Chitin_bind_4"/>
    <property type="match status" value="5"/>
</dbReference>
<evidence type="ECO:0000256" key="2">
    <source>
        <dbReference type="PROSITE-ProRule" id="PRU00497"/>
    </source>
</evidence>
<evidence type="ECO:0000313" key="5">
    <source>
        <dbReference type="EMBL" id="KAK8752118.1"/>
    </source>
</evidence>
<accession>A0AAW0YJV8</accession>
<protein>
    <submittedName>
        <fullName evidence="5">Uncharacterized protein</fullName>
    </submittedName>
</protein>
<proteinExistence type="predicted"/>
<feature type="compositionally biased region" description="Low complexity" evidence="3">
    <location>
        <begin position="338"/>
        <end position="366"/>
    </location>
</feature>
<comment type="caution">
    <text evidence="5">The sequence shown here is derived from an EMBL/GenBank/DDBJ whole genome shotgun (WGS) entry which is preliminary data.</text>
</comment>
<feature type="chain" id="PRO_5043609449" evidence="4">
    <location>
        <begin position="20"/>
        <end position="656"/>
    </location>
</feature>
<evidence type="ECO:0000256" key="4">
    <source>
        <dbReference type="SAM" id="SignalP"/>
    </source>
</evidence>
<dbReference type="InterPro" id="IPR031311">
    <property type="entry name" value="CHIT_BIND_RR_consensus"/>
</dbReference>
<evidence type="ECO:0000256" key="3">
    <source>
        <dbReference type="SAM" id="MobiDB-lite"/>
    </source>
</evidence>
<feature type="compositionally biased region" description="Polar residues" evidence="3">
    <location>
        <begin position="407"/>
        <end position="425"/>
    </location>
</feature>
<dbReference type="EMBL" id="JARKIK010000005">
    <property type="protein sequence ID" value="KAK8752118.1"/>
    <property type="molecule type" value="Genomic_DNA"/>
</dbReference>
<reference evidence="5 6" key="1">
    <citation type="journal article" date="2024" name="BMC Genomics">
        <title>Genome assembly of redclaw crayfish (Cherax quadricarinatus) provides insights into its immune adaptation and hypoxia tolerance.</title>
        <authorList>
            <person name="Liu Z."/>
            <person name="Zheng J."/>
            <person name="Li H."/>
            <person name="Fang K."/>
            <person name="Wang S."/>
            <person name="He J."/>
            <person name="Zhou D."/>
            <person name="Weng S."/>
            <person name="Chi M."/>
            <person name="Gu Z."/>
            <person name="He J."/>
            <person name="Li F."/>
            <person name="Wang M."/>
        </authorList>
    </citation>
    <scope>NUCLEOTIDE SEQUENCE [LARGE SCALE GENOMIC DNA]</scope>
    <source>
        <strain evidence="5">ZL_2023a</strain>
    </source>
</reference>
<organism evidence="5 6">
    <name type="scientific">Cherax quadricarinatus</name>
    <name type="common">Australian red claw crayfish</name>
    <dbReference type="NCBI Taxonomy" id="27406"/>
    <lineage>
        <taxon>Eukaryota</taxon>
        <taxon>Metazoa</taxon>
        <taxon>Ecdysozoa</taxon>
        <taxon>Arthropoda</taxon>
        <taxon>Crustacea</taxon>
        <taxon>Multicrustacea</taxon>
        <taxon>Malacostraca</taxon>
        <taxon>Eumalacostraca</taxon>
        <taxon>Eucarida</taxon>
        <taxon>Decapoda</taxon>
        <taxon>Pleocyemata</taxon>
        <taxon>Astacidea</taxon>
        <taxon>Parastacoidea</taxon>
        <taxon>Parastacidae</taxon>
        <taxon>Cherax</taxon>
    </lineage>
</organism>
<keyword evidence="6" id="KW-1185">Reference proteome</keyword>
<dbReference type="PANTHER" id="PTHR10380">
    <property type="entry name" value="CUTICLE PROTEIN"/>
    <property type="match status" value="1"/>
</dbReference>
<dbReference type="PROSITE" id="PS00233">
    <property type="entry name" value="CHIT_BIND_RR_1"/>
    <property type="match status" value="3"/>
</dbReference>
<feature type="compositionally biased region" description="Low complexity" evidence="3">
    <location>
        <begin position="200"/>
        <end position="238"/>
    </location>
</feature>
<feature type="compositionally biased region" description="Polar residues" evidence="3">
    <location>
        <begin position="388"/>
        <end position="399"/>
    </location>
</feature>
<keyword evidence="1 2" id="KW-0193">Cuticle</keyword>
<keyword evidence="4" id="KW-0732">Signal</keyword>
<gene>
    <name evidence="5" type="ORF">OTU49_012074</name>
</gene>